<proteinExistence type="predicted"/>
<protein>
    <submittedName>
        <fullName evidence="1">Uncharacterized protein</fullName>
    </submittedName>
</protein>
<dbReference type="Pfam" id="PF19371">
    <property type="entry name" value="DUF5946"/>
    <property type="match status" value="1"/>
</dbReference>
<dbReference type="AlphaFoldDB" id="A0A5M6CTX8"/>
<name>A0A5M6CTX8_9BACT</name>
<organism evidence="1 2">
    <name type="scientific">Adhaeribacter rhizoryzae</name>
    <dbReference type="NCBI Taxonomy" id="2607907"/>
    <lineage>
        <taxon>Bacteria</taxon>
        <taxon>Pseudomonadati</taxon>
        <taxon>Bacteroidota</taxon>
        <taxon>Cytophagia</taxon>
        <taxon>Cytophagales</taxon>
        <taxon>Hymenobacteraceae</taxon>
        <taxon>Adhaeribacter</taxon>
    </lineage>
</organism>
<evidence type="ECO:0000313" key="1">
    <source>
        <dbReference type="EMBL" id="KAA5538674.1"/>
    </source>
</evidence>
<evidence type="ECO:0000313" key="2">
    <source>
        <dbReference type="Proteomes" id="UP000323426"/>
    </source>
</evidence>
<dbReference type="EMBL" id="VWSF01000043">
    <property type="protein sequence ID" value="KAA5538674.1"/>
    <property type="molecule type" value="Genomic_DNA"/>
</dbReference>
<gene>
    <name evidence="1" type="ORF">F0145_25810</name>
</gene>
<sequence length="127" mass="14685">MQDLLDYAKKNGITLQHEGNCQFCGAKVSQGVWECLSNINHIAELLDFNNPIYYVTRFLSVDAMALQHCEIHGPWNNHIHLTRLFLIFEKNVAWDYSKTPQLSNIINHYKKNKSEFLTPPPPTKKAD</sequence>
<dbReference type="InterPro" id="IPR045990">
    <property type="entry name" value="DUF5946"/>
</dbReference>
<accession>A0A5M6CTX8</accession>
<dbReference type="RefSeq" id="WP_150093556.1">
    <property type="nucleotide sequence ID" value="NZ_VWSF01000043.1"/>
</dbReference>
<keyword evidence="2" id="KW-1185">Reference proteome</keyword>
<dbReference type="Proteomes" id="UP000323426">
    <property type="component" value="Unassembled WGS sequence"/>
</dbReference>
<reference evidence="1 2" key="1">
    <citation type="submission" date="2019-09" db="EMBL/GenBank/DDBJ databases">
        <title>Genome sequence and assembly of Adhaeribacter sp.</title>
        <authorList>
            <person name="Chhetri G."/>
        </authorList>
    </citation>
    <scope>NUCLEOTIDE SEQUENCE [LARGE SCALE GENOMIC DNA]</scope>
    <source>
        <strain evidence="1 2">DK36</strain>
    </source>
</reference>
<comment type="caution">
    <text evidence="1">The sequence shown here is derived from an EMBL/GenBank/DDBJ whole genome shotgun (WGS) entry which is preliminary data.</text>
</comment>